<dbReference type="EMBL" id="WBOT01000003">
    <property type="protein sequence ID" value="KAB2332618.1"/>
    <property type="molecule type" value="Genomic_DNA"/>
</dbReference>
<organism evidence="1 2">
    <name type="scientific">Bacillus mesophilum</name>
    <dbReference type="NCBI Taxonomy" id="1071718"/>
    <lineage>
        <taxon>Bacteria</taxon>
        <taxon>Bacillati</taxon>
        <taxon>Bacillota</taxon>
        <taxon>Bacilli</taxon>
        <taxon>Bacillales</taxon>
        <taxon>Bacillaceae</taxon>
        <taxon>Bacillus</taxon>
    </lineage>
</organism>
<evidence type="ECO:0000313" key="1">
    <source>
        <dbReference type="EMBL" id="KAB2332618.1"/>
    </source>
</evidence>
<protein>
    <submittedName>
        <fullName evidence="1">Uncharacterized protein</fullName>
    </submittedName>
</protein>
<sequence length="153" mass="18115">MNKPKKDLFLIDSEDLICGVDFDVVTDTPYDEDSVEHSFEFENHEMDSELAVILGLGVVKNLHTEYDYYIYNASNDQADNFGFMNEFTRISVYYQITHPHYDDKKLEEFIIGTERGRMFLKKLQTVDSDMPFLRLKEIFDRKRGNVVFFNRNL</sequence>
<name>A0A7V7RLE5_9BACI</name>
<gene>
    <name evidence="1" type="ORF">F7732_11030</name>
</gene>
<reference evidence="1 2" key="1">
    <citation type="journal article" date="2014" name="Arch. Microbiol.">
        <title>Bacillus mesophilum sp. nov., strain IITR-54T, a novel 4-chlorobiphenyl dechlorinating bacterium.</title>
        <authorList>
            <person name="Manickam N."/>
            <person name="Singh N.K."/>
            <person name="Bajaj A."/>
            <person name="Kumar R.M."/>
            <person name="Kaur G."/>
            <person name="Kaur N."/>
            <person name="Bala M."/>
            <person name="Kumar A."/>
            <person name="Mayilraj S."/>
        </authorList>
    </citation>
    <scope>NUCLEOTIDE SEQUENCE [LARGE SCALE GENOMIC DNA]</scope>
    <source>
        <strain evidence="1 2">IITR-54</strain>
    </source>
</reference>
<accession>A0A7V7RLE5</accession>
<dbReference type="OrthoDB" id="2720921at2"/>
<dbReference type="AlphaFoldDB" id="A0A7V7RLE5"/>
<comment type="caution">
    <text evidence="1">The sequence shown here is derived from an EMBL/GenBank/DDBJ whole genome shotgun (WGS) entry which is preliminary data.</text>
</comment>
<keyword evidence="2" id="KW-1185">Reference proteome</keyword>
<dbReference type="RefSeq" id="WP_151573917.1">
    <property type="nucleotide sequence ID" value="NZ_WBOT01000003.1"/>
</dbReference>
<dbReference type="Proteomes" id="UP000441354">
    <property type="component" value="Unassembled WGS sequence"/>
</dbReference>
<evidence type="ECO:0000313" key="2">
    <source>
        <dbReference type="Proteomes" id="UP000441354"/>
    </source>
</evidence>
<proteinExistence type="predicted"/>